<dbReference type="RefSeq" id="XP_003286619.1">
    <property type="nucleotide sequence ID" value="XM_003286571.1"/>
</dbReference>
<dbReference type="OMA" id="LISHFEY"/>
<name>F0ZGS5_DICPU</name>
<dbReference type="InParanoid" id="F0ZGS5"/>
<keyword evidence="2" id="KW-1185">Reference proteome</keyword>
<protein>
    <submittedName>
        <fullName evidence="1">Uncharacterized protein</fullName>
    </submittedName>
</protein>
<proteinExistence type="predicted"/>
<dbReference type="OrthoDB" id="2134456at2759"/>
<dbReference type="EMBL" id="GL871015">
    <property type="protein sequence ID" value="EGC36821.1"/>
    <property type="molecule type" value="Genomic_DNA"/>
</dbReference>
<dbReference type="AlphaFoldDB" id="F0ZGS5"/>
<gene>
    <name evidence="1" type="ORF">DICPUDRAFT_31218</name>
</gene>
<sequence length="207" mass="22954">MATNNTTIGIIGTTGRDKSRPLNKKHFEFMADVLEQYLENLFNEHKEIERDNVTLYSGGAAWADHTAVDFFLKNSEKCKLVVYLPCPIVEKQLDDGTKVYKFEDNGTKGVSNPGRTTNGYHENFSKQIGRDTILDIVKAKELGAIIDNSVLGFKNRNTCISKADFLVAFTGAPGNAPLGGGTLDTWKKSNSKYKSHITIPESFTKIN</sequence>
<dbReference type="Proteomes" id="UP000001064">
    <property type="component" value="Unassembled WGS sequence"/>
</dbReference>
<dbReference type="KEGG" id="dpp:DICPUDRAFT_31218"/>
<dbReference type="GeneID" id="10504013"/>
<dbReference type="VEuPathDB" id="AmoebaDB:DICPUDRAFT_31218"/>
<evidence type="ECO:0000313" key="1">
    <source>
        <dbReference type="EMBL" id="EGC36821.1"/>
    </source>
</evidence>
<accession>F0ZGS5</accession>
<dbReference type="eggNOG" id="ENOG502SQDS">
    <property type="taxonomic scope" value="Eukaryota"/>
</dbReference>
<evidence type="ECO:0000313" key="2">
    <source>
        <dbReference type="Proteomes" id="UP000001064"/>
    </source>
</evidence>
<dbReference type="FunCoup" id="F0ZGS5">
    <property type="interactions" value="1"/>
</dbReference>
<organism evidence="1 2">
    <name type="scientific">Dictyostelium purpureum</name>
    <name type="common">Slime mold</name>
    <dbReference type="NCBI Taxonomy" id="5786"/>
    <lineage>
        <taxon>Eukaryota</taxon>
        <taxon>Amoebozoa</taxon>
        <taxon>Evosea</taxon>
        <taxon>Eumycetozoa</taxon>
        <taxon>Dictyostelia</taxon>
        <taxon>Dictyosteliales</taxon>
        <taxon>Dictyosteliaceae</taxon>
        <taxon>Dictyostelium</taxon>
    </lineage>
</organism>
<reference evidence="2" key="1">
    <citation type="journal article" date="2011" name="Genome Biol.">
        <title>Comparative genomics of the social amoebae Dictyostelium discoideum and Dictyostelium purpureum.</title>
        <authorList>
            <consortium name="US DOE Joint Genome Institute (JGI-PGF)"/>
            <person name="Sucgang R."/>
            <person name="Kuo A."/>
            <person name="Tian X."/>
            <person name="Salerno W."/>
            <person name="Parikh A."/>
            <person name="Feasley C.L."/>
            <person name="Dalin E."/>
            <person name="Tu H."/>
            <person name="Huang E."/>
            <person name="Barry K."/>
            <person name="Lindquist E."/>
            <person name="Shapiro H."/>
            <person name="Bruce D."/>
            <person name="Schmutz J."/>
            <person name="Salamov A."/>
            <person name="Fey P."/>
            <person name="Gaudet P."/>
            <person name="Anjard C."/>
            <person name="Babu M.M."/>
            <person name="Basu S."/>
            <person name="Bushmanova Y."/>
            <person name="van der Wel H."/>
            <person name="Katoh-Kurasawa M."/>
            <person name="Dinh C."/>
            <person name="Coutinho P.M."/>
            <person name="Saito T."/>
            <person name="Elias M."/>
            <person name="Schaap P."/>
            <person name="Kay R.R."/>
            <person name="Henrissat B."/>
            <person name="Eichinger L."/>
            <person name="Rivero F."/>
            <person name="Putnam N.H."/>
            <person name="West C.M."/>
            <person name="Loomis W.F."/>
            <person name="Chisholm R.L."/>
            <person name="Shaulsky G."/>
            <person name="Strassmann J.E."/>
            <person name="Queller D.C."/>
            <person name="Kuspa A."/>
            <person name="Grigoriev I.V."/>
        </authorList>
    </citation>
    <scope>NUCLEOTIDE SEQUENCE [LARGE SCALE GENOMIC DNA]</scope>
    <source>
        <strain evidence="2">QSDP1</strain>
    </source>
</reference>